<comment type="subcellular location">
    <subcellularLocation>
        <location evidence="1">Nucleus</location>
    </subcellularLocation>
</comment>
<dbReference type="AlphaFoldDB" id="A0A3Q7I649"/>
<keyword evidence="4" id="KW-1185">Reference proteome</keyword>
<dbReference type="PaxDb" id="4081-Solyc07g042610.1.1"/>
<keyword evidence="1" id="KW-0863">Zinc-finger</keyword>
<dbReference type="EnsemblPlants" id="Solyc07g042610.2.1">
    <property type="protein sequence ID" value="Solyc07g042610.2.1"/>
    <property type="gene ID" value="Solyc07g042610.2"/>
</dbReference>
<dbReference type="GO" id="GO:0008270">
    <property type="term" value="F:zinc ion binding"/>
    <property type="evidence" value="ECO:0007669"/>
    <property type="project" value="UniProtKB-UniRule"/>
</dbReference>
<feature type="region of interest" description="Disordered" evidence="2">
    <location>
        <begin position="243"/>
        <end position="287"/>
    </location>
</feature>
<dbReference type="InterPro" id="IPR031052">
    <property type="entry name" value="FHY3/FAR1"/>
</dbReference>
<accession>A0A3Q7I649</accession>
<sequence>MSTTQRSESMNKYFKDYLNFSTPMSVFVTQYDKVVDARYDKVREKNYKTKHSKAILKTLYPVEDESAKIYTRKIFQKFQEELIQSQKFISEKIEVQDGIHIYKVHLFQRQTRHVLMIFIKKQIHSLSPCYLLDQWTRYVITEKTNDISSVGLLADNLKSSTIWFNNIITLSLGLSERATRSEKHYKFTYQKLLQLSKELDELPYEDVNDNICNGQVNELNNDSNSIEQREHFSLLDSPCVTTKGRPRSLRMKSGLESSQKVKKSSSLKSKRETKIRKKGKGIRNSQHIQNPLKGKVVVLIHIRPHLW</sequence>
<keyword evidence="1" id="KW-0862">Zinc</keyword>
<keyword evidence="1" id="KW-0539">Nucleus</keyword>
<reference evidence="3" key="1">
    <citation type="journal article" date="2012" name="Nature">
        <title>The tomato genome sequence provides insights into fleshy fruit evolution.</title>
        <authorList>
            <consortium name="Tomato Genome Consortium"/>
        </authorList>
    </citation>
    <scope>NUCLEOTIDE SEQUENCE [LARGE SCALE GENOMIC DNA]</scope>
    <source>
        <strain evidence="3">cv. Heinz 1706</strain>
    </source>
</reference>
<dbReference type="Gramene" id="Solyc07g042610.2.1">
    <property type="protein sequence ID" value="Solyc07g042610.2.1"/>
    <property type="gene ID" value="Solyc07g042610.2"/>
</dbReference>
<reference evidence="3" key="2">
    <citation type="submission" date="2019-01" db="UniProtKB">
        <authorList>
            <consortium name="EnsemblPlants"/>
        </authorList>
    </citation>
    <scope>IDENTIFICATION</scope>
    <source>
        <strain evidence="3">cv. Heinz 1706</strain>
    </source>
</reference>
<keyword evidence="1" id="KW-0479">Metal-binding</keyword>
<feature type="compositionally biased region" description="Basic residues" evidence="2">
    <location>
        <begin position="271"/>
        <end position="281"/>
    </location>
</feature>
<name>A0A3Q7I649_SOLLC</name>
<dbReference type="InParanoid" id="A0A3Q7I649"/>
<evidence type="ECO:0000256" key="2">
    <source>
        <dbReference type="SAM" id="MobiDB-lite"/>
    </source>
</evidence>
<dbReference type="GO" id="GO:0005634">
    <property type="term" value="C:nucleus"/>
    <property type="evidence" value="ECO:0007669"/>
    <property type="project" value="UniProtKB-SubCell"/>
</dbReference>
<dbReference type="STRING" id="4081.A0A3Q7I649"/>
<dbReference type="GO" id="GO:0006355">
    <property type="term" value="P:regulation of DNA-templated transcription"/>
    <property type="evidence" value="ECO:0007669"/>
    <property type="project" value="UniProtKB-UniRule"/>
</dbReference>
<proteinExistence type="inferred from homology"/>
<organism evidence="3">
    <name type="scientific">Solanum lycopersicum</name>
    <name type="common">Tomato</name>
    <name type="synonym">Lycopersicon esculentum</name>
    <dbReference type="NCBI Taxonomy" id="4081"/>
    <lineage>
        <taxon>Eukaryota</taxon>
        <taxon>Viridiplantae</taxon>
        <taxon>Streptophyta</taxon>
        <taxon>Embryophyta</taxon>
        <taxon>Tracheophyta</taxon>
        <taxon>Spermatophyta</taxon>
        <taxon>Magnoliopsida</taxon>
        <taxon>eudicotyledons</taxon>
        <taxon>Gunneridae</taxon>
        <taxon>Pentapetalae</taxon>
        <taxon>asterids</taxon>
        <taxon>lamiids</taxon>
        <taxon>Solanales</taxon>
        <taxon>Solanaceae</taxon>
        <taxon>Solanoideae</taxon>
        <taxon>Solaneae</taxon>
        <taxon>Solanum</taxon>
        <taxon>Solanum subgen. Lycopersicon</taxon>
    </lineage>
</organism>
<dbReference type="Proteomes" id="UP000004994">
    <property type="component" value="Chromosome 7"/>
</dbReference>
<evidence type="ECO:0000313" key="3">
    <source>
        <dbReference type="EnsemblPlants" id="Solyc07g042610.2.1"/>
    </source>
</evidence>
<dbReference type="PANTHER" id="PTHR31669:SF293">
    <property type="entry name" value="PROTEIN FAR1-RELATED SEQUENCE"/>
    <property type="match status" value="1"/>
</dbReference>
<dbReference type="OMA" id="SCICCKF"/>
<protein>
    <recommendedName>
        <fullName evidence="1">Protein FAR1-RELATED SEQUENCE</fullName>
    </recommendedName>
</protein>
<comment type="similarity">
    <text evidence="1">Belongs to the FHY3/FAR1 family.</text>
</comment>
<comment type="function">
    <text evidence="1">Putative transcription activator involved in regulating light control of development.</text>
</comment>
<dbReference type="PANTHER" id="PTHR31669">
    <property type="entry name" value="PROTEIN FAR1-RELATED SEQUENCE 10-RELATED"/>
    <property type="match status" value="1"/>
</dbReference>
<evidence type="ECO:0000313" key="4">
    <source>
        <dbReference type="Proteomes" id="UP000004994"/>
    </source>
</evidence>
<evidence type="ECO:0000256" key="1">
    <source>
        <dbReference type="RuleBase" id="RU367018"/>
    </source>
</evidence>